<evidence type="ECO:0000313" key="1">
    <source>
        <dbReference type="EMBL" id="KRY15774.1"/>
    </source>
</evidence>
<organism evidence="1 2">
    <name type="scientific">Trichinella patagoniensis</name>
    <dbReference type="NCBI Taxonomy" id="990121"/>
    <lineage>
        <taxon>Eukaryota</taxon>
        <taxon>Metazoa</taxon>
        <taxon>Ecdysozoa</taxon>
        <taxon>Nematoda</taxon>
        <taxon>Enoplea</taxon>
        <taxon>Dorylaimia</taxon>
        <taxon>Trichinellida</taxon>
        <taxon>Trichinellidae</taxon>
        <taxon>Trichinella</taxon>
    </lineage>
</organism>
<accession>A0A0V0ZUC1</accession>
<comment type="caution">
    <text evidence="1">The sequence shown here is derived from an EMBL/GenBank/DDBJ whole genome shotgun (WGS) entry which is preliminary data.</text>
</comment>
<keyword evidence="2" id="KW-1185">Reference proteome</keyword>
<dbReference type="Proteomes" id="UP000054783">
    <property type="component" value="Unassembled WGS sequence"/>
</dbReference>
<evidence type="ECO:0000313" key="2">
    <source>
        <dbReference type="Proteomes" id="UP000054783"/>
    </source>
</evidence>
<dbReference type="EMBL" id="JYDQ01000090">
    <property type="protein sequence ID" value="KRY15774.1"/>
    <property type="molecule type" value="Genomic_DNA"/>
</dbReference>
<proteinExistence type="predicted"/>
<protein>
    <submittedName>
        <fullName evidence="1">Uncharacterized protein</fullName>
    </submittedName>
</protein>
<gene>
    <name evidence="1" type="ORF">T12_3313</name>
</gene>
<reference evidence="1 2" key="1">
    <citation type="submission" date="2015-01" db="EMBL/GenBank/DDBJ databases">
        <title>Evolution of Trichinella species and genotypes.</title>
        <authorList>
            <person name="Korhonen P.K."/>
            <person name="Edoardo P."/>
            <person name="Giuseppe L.R."/>
            <person name="Gasser R.B."/>
        </authorList>
    </citation>
    <scope>NUCLEOTIDE SEQUENCE [LARGE SCALE GENOMIC DNA]</scope>
    <source>
        <strain evidence="1">ISS2496</strain>
    </source>
</reference>
<name>A0A0V0ZUC1_9BILA</name>
<dbReference type="AlphaFoldDB" id="A0A0V0ZUC1"/>
<sequence>MKLGGKPEVRQAVRCFCIPVAGKRACCKSAVKVVSKRKKKEKKLGMNARRRTMTSLQLCCGAAHFRR</sequence>